<reference evidence="10" key="1">
    <citation type="submission" date="2018-03" db="EMBL/GenBank/DDBJ databases">
        <title>Genomic analysis of the strain SH-1 isolated from shrimp intestine.</title>
        <authorList>
            <person name="Kim Y.-S."/>
            <person name="Kim S.-E."/>
            <person name="Kim K.-H."/>
        </authorList>
    </citation>
    <scope>NUCLEOTIDE SEQUENCE [LARGE SCALE GENOMIC DNA]</scope>
    <source>
        <strain evidence="10">SH-1</strain>
    </source>
</reference>
<dbReference type="KEGG" id="thas:C6Y53_16250"/>
<dbReference type="GO" id="GO:0005829">
    <property type="term" value="C:cytosol"/>
    <property type="evidence" value="ECO:0007669"/>
    <property type="project" value="TreeGrafter"/>
</dbReference>
<evidence type="ECO:0000256" key="3">
    <source>
        <dbReference type="ARBA" id="ARBA00022741"/>
    </source>
</evidence>
<dbReference type="Proteomes" id="UP000237655">
    <property type="component" value="Chromosome"/>
</dbReference>
<evidence type="ECO:0000256" key="6">
    <source>
        <dbReference type="ARBA" id="ARBA00023268"/>
    </source>
</evidence>
<dbReference type="PANTHER" id="PTHR30621">
    <property type="entry name" value="GLUTAMINE SYNTHETASE ADENYLYLTRANSFERASE"/>
    <property type="match status" value="1"/>
</dbReference>
<feature type="domain" description="Glutamate-ammonia ligase adenylyltransferase repeated" evidence="7">
    <location>
        <begin position="58"/>
        <end position="288"/>
    </location>
</feature>
<dbReference type="InterPro" id="IPR023057">
    <property type="entry name" value="GlnE"/>
</dbReference>
<keyword evidence="4" id="KW-0067">ATP-binding</keyword>
<evidence type="ECO:0000259" key="8">
    <source>
        <dbReference type="Pfam" id="PF08335"/>
    </source>
</evidence>
<keyword evidence="2 9" id="KW-0548">Nucleotidyltransferase</keyword>
<gene>
    <name evidence="9" type="ORF">C6Y53_16250</name>
</gene>
<dbReference type="Gene3D" id="3.30.460.10">
    <property type="entry name" value="Beta Polymerase, domain 2"/>
    <property type="match status" value="2"/>
</dbReference>
<keyword evidence="5" id="KW-0460">Magnesium</keyword>
<dbReference type="EMBL" id="CP027665">
    <property type="protein sequence ID" value="AVO39846.1"/>
    <property type="molecule type" value="Genomic_DNA"/>
</dbReference>
<dbReference type="GO" id="GO:0000820">
    <property type="term" value="P:regulation of glutamine family amino acid metabolic process"/>
    <property type="evidence" value="ECO:0007669"/>
    <property type="project" value="TreeGrafter"/>
</dbReference>
<dbReference type="Pfam" id="PF08335">
    <property type="entry name" value="GlnD_UR_UTase"/>
    <property type="match status" value="1"/>
</dbReference>
<evidence type="ECO:0000256" key="5">
    <source>
        <dbReference type="ARBA" id="ARBA00022842"/>
    </source>
</evidence>
<name>A0A2S0MVC7_9RHOB</name>
<sequence length="947" mass="101428">MPAPEPPASLPSATGPLASALTRLPRPFDAELGDETRAAVPALSGDLAELVAGAGGSSPYLKTLIETEASWLPAALDDPDGAVTDVLHDARALTPGDLKAGLRQGKRRIALLTALADLGGAWPLERVTATLTDFAALACDQALKSEIAALIRRGKLPGQGPDDVEAAAGLVVMAMGKMGAHELNYSSDIDLICLFDETRYDPDAYMEARQGLVRATRNMCAILSDKTADGYVFRTDLRLRPDPAVTPVCIAMEAAERYYESLGRAWERAAFIKARPCAGDLAAGAGFLDTLRPFVWRKHLDFAAIQDAHDMRLRIRENKGTGGRLVLRGHDMKLGRGGIREIEFFTQTRQLIAGGRDRSLRLRGTVDGLAALAEAGWIPRDVAARLSDHYRAHREVEHRIQMVHDAQTHKIPATDDGFARIACLMDRDPDTLARDLTARLTEVHDLTEGFFAPDKGAAAPADQPRHDAAFDTDVLARWPTYPALRSQRAARIFEELKPELLGRLAQTPKPAEALLALDGFLAGLPAGVQFFSLLKARPTLIDLLVDITGTSPALAAYLSRNSGVFDAVIGGDFFAPWPGEAALRASLSARLDAEDDYEHQLDAARGWAKEWHFRVGVHHLRGLIDAQDAGTQFSDLAAATIAALMPRVVAEFARRHGQPPGRGAAVLGMGSLGAGQLNARSDLDLIVIYDAGGVEASDGPRPLAARTYYARLTQALITALTAPMAEGRLYEVDMRLRPSGTQGPVATSWDSFRRYQKEEAWVWEHLALTRARVVAAAPGFADDIEAFRREVLSGPFDRAGVLRETAGMRARIAAAKSPGGVFDVKTGAGRMQDIELAAQAGALLRGNAARDVAGGLAGAAAVGWLSEAEAGALDAAHALFWSVQAAARLLTDQTVDPDEIGQAGTAFLCRSAGAGTIEALRGMLEQAYGRADDIISAALERETRDEG</sequence>
<dbReference type="AlphaFoldDB" id="A0A2S0MVC7"/>
<evidence type="ECO:0000313" key="10">
    <source>
        <dbReference type="Proteomes" id="UP000237655"/>
    </source>
</evidence>
<keyword evidence="6" id="KW-0511">Multifunctional enzyme</keyword>
<dbReference type="CDD" id="cd05401">
    <property type="entry name" value="NT_GlnE_GlnD_like"/>
    <property type="match status" value="2"/>
</dbReference>
<dbReference type="InterPro" id="IPR013546">
    <property type="entry name" value="PII_UdlTrfase/GS_AdlTrfase"/>
</dbReference>
<feature type="domain" description="Glutamate-ammonia ligase adenylyltransferase repeated" evidence="7">
    <location>
        <begin position="543"/>
        <end position="779"/>
    </location>
</feature>
<dbReference type="PANTHER" id="PTHR30621:SF0">
    <property type="entry name" value="BIFUNCTIONAL GLUTAMINE SYNTHETASE ADENYLYLTRANSFERASE_ADENYLYL-REMOVING ENZYME"/>
    <property type="match status" value="1"/>
</dbReference>
<dbReference type="InterPro" id="IPR043519">
    <property type="entry name" value="NT_sf"/>
</dbReference>
<evidence type="ECO:0000313" key="9">
    <source>
        <dbReference type="EMBL" id="AVO39846.1"/>
    </source>
</evidence>
<dbReference type="GO" id="GO:0005524">
    <property type="term" value="F:ATP binding"/>
    <property type="evidence" value="ECO:0007669"/>
    <property type="project" value="UniProtKB-KW"/>
</dbReference>
<evidence type="ECO:0000256" key="4">
    <source>
        <dbReference type="ARBA" id="ARBA00022840"/>
    </source>
</evidence>
<dbReference type="Pfam" id="PF03710">
    <property type="entry name" value="GlnE"/>
    <property type="match status" value="2"/>
</dbReference>
<feature type="domain" description="PII-uridylyltransferase/Glutamine-synthetase adenylyltransferase" evidence="8">
    <location>
        <begin position="310"/>
        <end position="451"/>
    </location>
</feature>
<dbReference type="RefSeq" id="WP_106474150.1">
    <property type="nucleotide sequence ID" value="NZ_CP027665.1"/>
</dbReference>
<organism evidence="9 10">
    <name type="scientific">Pukyongiella litopenaei</name>
    <dbReference type="NCBI Taxonomy" id="2605946"/>
    <lineage>
        <taxon>Bacteria</taxon>
        <taxon>Pseudomonadati</taxon>
        <taxon>Pseudomonadota</taxon>
        <taxon>Alphaproteobacteria</taxon>
        <taxon>Rhodobacterales</taxon>
        <taxon>Paracoccaceae</taxon>
        <taxon>Pukyongiella</taxon>
    </lineage>
</organism>
<evidence type="ECO:0000256" key="2">
    <source>
        <dbReference type="ARBA" id="ARBA00022695"/>
    </source>
</evidence>
<evidence type="ECO:0000256" key="1">
    <source>
        <dbReference type="ARBA" id="ARBA00022679"/>
    </source>
</evidence>
<dbReference type="InterPro" id="IPR005190">
    <property type="entry name" value="GlnE_rpt_dom"/>
</dbReference>
<proteinExistence type="predicted"/>
<dbReference type="SUPFAM" id="SSF81593">
    <property type="entry name" value="Nucleotidyltransferase substrate binding subunit/domain"/>
    <property type="match status" value="2"/>
</dbReference>
<dbReference type="Gene3D" id="1.20.120.330">
    <property type="entry name" value="Nucleotidyltransferases domain 2"/>
    <property type="match status" value="2"/>
</dbReference>
<keyword evidence="3" id="KW-0547">Nucleotide-binding</keyword>
<keyword evidence="1 9" id="KW-0808">Transferase</keyword>
<dbReference type="SUPFAM" id="SSF81301">
    <property type="entry name" value="Nucleotidyltransferase"/>
    <property type="match status" value="2"/>
</dbReference>
<dbReference type="GO" id="GO:0008882">
    <property type="term" value="F:[glutamate-ammonia-ligase] adenylyltransferase activity"/>
    <property type="evidence" value="ECO:0007669"/>
    <property type="project" value="InterPro"/>
</dbReference>
<accession>A0A2S0MVC7</accession>
<evidence type="ECO:0000259" key="7">
    <source>
        <dbReference type="Pfam" id="PF03710"/>
    </source>
</evidence>
<protein>
    <submittedName>
        <fullName evidence="9">Glutamine-synthetase adenylyltransferase</fullName>
    </submittedName>
</protein>
<keyword evidence="10" id="KW-1185">Reference proteome</keyword>